<feature type="compositionally biased region" description="Basic and acidic residues" evidence="1">
    <location>
        <begin position="113"/>
        <end position="137"/>
    </location>
</feature>
<dbReference type="EMBL" id="JAPDRK010000010">
    <property type="protein sequence ID" value="KAJ9608222.1"/>
    <property type="molecule type" value="Genomic_DNA"/>
</dbReference>
<protein>
    <submittedName>
        <fullName evidence="2">Uncharacterized protein</fullName>
    </submittedName>
</protein>
<proteinExistence type="predicted"/>
<feature type="region of interest" description="Disordered" evidence="1">
    <location>
        <begin position="43"/>
        <end position="137"/>
    </location>
</feature>
<dbReference type="AlphaFoldDB" id="A0AA38X7E3"/>
<comment type="caution">
    <text evidence="2">The sequence shown here is derived from an EMBL/GenBank/DDBJ whole genome shotgun (WGS) entry which is preliminary data.</text>
</comment>
<keyword evidence="3" id="KW-1185">Reference proteome</keyword>
<feature type="compositionally biased region" description="Basic and acidic residues" evidence="1">
    <location>
        <begin position="69"/>
        <end position="79"/>
    </location>
</feature>
<name>A0AA38X7E3_9EURO</name>
<organism evidence="2 3">
    <name type="scientific">Cladophialophora chaetospira</name>
    <dbReference type="NCBI Taxonomy" id="386627"/>
    <lineage>
        <taxon>Eukaryota</taxon>
        <taxon>Fungi</taxon>
        <taxon>Dikarya</taxon>
        <taxon>Ascomycota</taxon>
        <taxon>Pezizomycotina</taxon>
        <taxon>Eurotiomycetes</taxon>
        <taxon>Chaetothyriomycetidae</taxon>
        <taxon>Chaetothyriales</taxon>
        <taxon>Herpotrichiellaceae</taxon>
        <taxon>Cladophialophora</taxon>
    </lineage>
</organism>
<sequence>MAGSTKTFDSALHAMASPFSWIFGIITKRTPNRDPVIQFAKVSYAPHGPSTLQRTDQRPGSGRKSRRTAHADLAFEPRRLPKTLPIVTRQTTIKKSSHKGLTASETSSTPTQAERKIGSKDGGGHHYAGRDGELNFH</sequence>
<reference evidence="2" key="1">
    <citation type="submission" date="2022-10" db="EMBL/GenBank/DDBJ databases">
        <title>Culturing micro-colonial fungi from biological soil crusts in the Mojave desert and describing Neophaeococcomyces mojavensis, and introducing the new genera and species Taxawa tesnikishii.</title>
        <authorList>
            <person name="Kurbessoian T."/>
            <person name="Stajich J.E."/>
        </authorList>
    </citation>
    <scope>NUCLEOTIDE SEQUENCE</scope>
    <source>
        <strain evidence="2">TK_41</strain>
    </source>
</reference>
<gene>
    <name evidence="2" type="ORF">H2200_007210</name>
</gene>
<feature type="compositionally biased region" description="Polar residues" evidence="1">
    <location>
        <begin position="103"/>
        <end position="112"/>
    </location>
</feature>
<evidence type="ECO:0000313" key="2">
    <source>
        <dbReference type="EMBL" id="KAJ9608222.1"/>
    </source>
</evidence>
<dbReference type="Proteomes" id="UP001172673">
    <property type="component" value="Unassembled WGS sequence"/>
</dbReference>
<accession>A0AA38X7E3</accession>
<evidence type="ECO:0000256" key="1">
    <source>
        <dbReference type="SAM" id="MobiDB-lite"/>
    </source>
</evidence>
<evidence type="ECO:0000313" key="3">
    <source>
        <dbReference type="Proteomes" id="UP001172673"/>
    </source>
</evidence>